<feature type="compositionally biased region" description="Polar residues" evidence="1">
    <location>
        <begin position="1"/>
        <end position="11"/>
    </location>
</feature>
<gene>
    <name evidence="2" type="ORF">RRF57_008956</name>
</gene>
<evidence type="ECO:0000313" key="2">
    <source>
        <dbReference type="EMBL" id="KAK5633242.1"/>
    </source>
</evidence>
<protein>
    <submittedName>
        <fullName evidence="2">Uncharacterized protein</fullName>
    </submittedName>
</protein>
<feature type="region of interest" description="Disordered" evidence="1">
    <location>
        <begin position="1"/>
        <end position="22"/>
    </location>
</feature>
<dbReference type="EMBL" id="JAWHQM010000031">
    <property type="protein sequence ID" value="KAK5633242.1"/>
    <property type="molecule type" value="Genomic_DNA"/>
</dbReference>
<evidence type="ECO:0000256" key="1">
    <source>
        <dbReference type="SAM" id="MobiDB-lite"/>
    </source>
</evidence>
<sequence length="85" mass="8995">MSSFPSKSAATEANPASRLDNEVTSTSYDFVRTLYSVDIILKAGEGEMISKIAMSAPASANPWQNARPIPRAPPVITATRPLSGS</sequence>
<name>A0AAN7Z7G7_9PEZI</name>
<reference evidence="2 3" key="1">
    <citation type="submission" date="2023-10" db="EMBL/GenBank/DDBJ databases">
        <title>Draft genome sequence of Xylaria bambusicola isolate GMP-LS, the root and basal stem rot pathogen of sugarcane in Indonesia.</title>
        <authorList>
            <person name="Selvaraj P."/>
            <person name="Muralishankar V."/>
            <person name="Muruganantham S."/>
            <person name="Sp S."/>
            <person name="Haryani S."/>
            <person name="Lau K.J.X."/>
            <person name="Naqvi N.I."/>
        </authorList>
    </citation>
    <scope>NUCLEOTIDE SEQUENCE [LARGE SCALE GENOMIC DNA]</scope>
    <source>
        <strain evidence="2">GMP-LS</strain>
    </source>
</reference>
<feature type="region of interest" description="Disordered" evidence="1">
    <location>
        <begin position="60"/>
        <end position="85"/>
    </location>
</feature>
<keyword evidence="3" id="KW-1185">Reference proteome</keyword>
<comment type="caution">
    <text evidence="2">The sequence shown here is derived from an EMBL/GenBank/DDBJ whole genome shotgun (WGS) entry which is preliminary data.</text>
</comment>
<dbReference type="AlphaFoldDB" id="A0AAN7Z7G7"/>
<evidence type="ECO:0000313" key="3">
    <source>
        <dbReference type="Proteomes" id="UP001305414"/>
    </source>
</evidence>
<proteinExistence type="predicted"/>
<accession>A0AAN7Z7G7</accession>
<dbReference type="Proteomes" id="UP001305414">
    <property type="component" value="Unassembled WGS sequence"/>
</dbReference>
<organism evidence="2 3">
    <name type="scientific">Xylaria bambusicola</name>
    <dbReference type="NCBI Taxonomy" id="326684"/>
    <lineage>
        <taxon>Eukaryota</taxon>
        <taxon>Fungi</taxon>
        <taxon>Dikarya</taxon>
        <taxon>Ascomycota</taxon>
        <taxon>Pezizomycotina</taxon>
        <taxon>Sordariomycetes</taxon>
        <taxon>Xylariomycetidae</taxon>
        <taxon>Xylariales</taxon>
        <taxon>Xylariaceae</taxon>
        <taxon>Xylaria</taxon>
    </lineage>
</organism>